<gene>
    <name evidence="1" type="ORF">Q4I29_000889</name>
    <name evidence="2" type="ORF">Q4I32_000932</name>
</gene>
<name>A0AAW3CB83_9TRYP</name>
<dbReference type="EMBL" id="JBAMZJ010000005">
    <property type="protein sequence ID" value="KAL0530827.1"/>
    <property type="molecule type" value="Genomic_DNA"/>
</dbReference>
<dbReference type="Proteomes" id="UP001443563">
    <property type="component" value="Unassembled WGS sequence"/>
</dbReference>
<accession>A0AAW3CB83</accession>
<sequence>MENATGDTQPLLLPTYTPVPSISADAVAHNAKVNTSTLSTSSDLLYRSVQLLRGNRRGPILFSTLARGRDAAAVSLISLIVNFTLRNGVDLHAANATMSDTLPLTSPQEVAWRSLFLSIPHTTLSPGPALANKNITALRRRSSGGLFCC</sequence>
<evidence type="ECO:0000313" key="4">
    <source>
        <dbReference type="Proteomes" id="UP001500493"/>
    </source>
</evidence>
<proteinExistence type="predicted"/>
<evidence type="ECO:0000313" key="1">
    <source>
        <dbReference type="EMBL" id="KAL0512871.1"/>
    </source>
</evidence>
<dbReference type="AlphaFoldDB" id="A0AAW3CB83"/>
<evidence type="ECO:0000313" key="2">
    <source>
        <dbReference type="EMBL" id="KAL0530827.1"/>
    </source>
</evidence>
<organism evidence="2 4">
    <name type="scientific">Leishmania shawi</name>
    <dbReference type="NCBI Taxonomy" id="5680"/>
    <lineage>
        <taxon>Eukaryota</taxon>
        <taxon>Discoba</taxon>
        <taxon>Euglenozoa</taxon>
        <taxon>Kinetoplastea</taxon>
        <taxon>Metakinetoplastina</taxon>
        <taxon>Trypanosomatida</taxon>
        <taxon>Trypanosomatidae</taxon>
        <taxon>Leishmaniinae</taxon>
        <taxon>Leishmania</taxon>
        <taxon>Leishmania guyanensis species complex</taxon>
    </lineage>
</organism>
<evidence type="ECO:0000313" key="3">
    <source>
        <dbReference type="Proteomes" id="UP001443563"/>
    </source>
</evidence>
<keyword evidence="3" id="KW-1185">Reference proteome</keyword>
<dbReference type="Proteomes" id="UP001500493">
    <property type="component" value="Unassembled WGS sequence"/>
</dbReference>
<protein>
    <submittedName>
        <fullName evidence="2">Uncharacterized protein</fullName>
    </submittedName>
</protein>
<reference evidence="2 3" key="1">
    <citation type="submission" date="2024-02" db="EMBL/GenBank/DDBJ databases">
        <title>FIRST GENOME SEQUENCES OF Leishmania (Viannia) shawi, Leishmania (Viannia) lindenbergi AND Leishmania (Viannia) utingensis.</title>
        <authorList>
            <person name="Resadore F."/>
            <person name="Custodio M.G.F."/>
            <person name="Boite M.C."/>
            <person name="Cupolillo E."/>
            <person name="Ferreira G.E.M."/>
        </authorList>
    </citation>
    <scope>NUCLEOTIDE SEQUENCE</scope>
    <source>
        <strain evidence="1 3">MCEB/BR/1984/M8408</strain>
        <strain evidence="2">MHOM/BR/2013/18 LTA MLF</strain>
    </source>
</reference>
<dbReference type="EMBL" id="JBAMZM010000005">
    <property type="protein sequence ID" value="KAL0512871.1"/>
    <property type="molecule type" value="Genomic_DNA"/>
</dbReference>
<comment type="caution">
    <text evidence="2">The sequence shown here is derived from an EMBL/GenBank/DDBJ whole genome shotgun (WGS) entry which is preliminary data.</text>
</comment>